<evidence type="ECO:0000313" key="14">
    <source>
        <dbReference type="EMBL" id="KIM82022.1"/>
    </source>
</evidence>
<evidence type="ECO:0000256" key="2">
    <source>
        <dbReference type="ARBA" id="ARBA00022679"/>
    </source>
</evidence>
<evidence type="ECO:0000256" key="4">
    <source>
        <dbReference type="ARBA" id="ARBA00022989"/>
    </source>
</evidence>
<dbReference type="OrthoDB" id="1436450at2759"/>
<feature type="transmembrane region" description="Helical" evidence="11">
    <location>
        <begin position="37"/>
        <end position="59"/>
    </location>
</feature>
<dbReference type="GO" id="GO:0005794">
    <property type="term" value="C:Golgi apparatus"/>
    <property type="evidence" value="ECO:0007669"/>
    <property type="project" value="TreeGrafter"/>
</dbReference>
<dbReference type="Pfam" id="PF01529">
    <property type="entry name" value="DHHC"/>
    <property type="match status" value="1"/>
</dbReference>
<evidence type="ECO:0000313" key="15">
    <source>
        <dbReference type="Proteomes" id="UP000054166"/>
    </source>
</evidence>
<dbReference type="HOGENOM" id="CLU_023534_0_0_1"/>
<reference evidence="15" key="2">
    <citation type="submission" date="2015-01" db="EMBL/GenBank/DDBJ databases">
        <title>Evolutionary Origins and Diversification of the Mycorrhizal Mutualists.</title>
        <authorList>
            <consortium name="DOE Joint Genome Institute"/>
            <consortium name="Mycorrhizal Genomics Consortium"/>
            <person name="Kohler A."/>
            <person name="Kuo A."/>
            <person name="Nagy L.G."/>
            <person name="Floudas D."/>
            <person name="Copeland A."/>
            <person name="Barry K.W."/>
            <person name="Cichocki N."/>
            <person name="Veneault-Fourrey C."/>
            <person name="LaButti K."/>
            <person name="Lindquist E.A."/>
            <person name="Lipzen A."/>
            <person name="Lundell T."/>
            <person name="Morin E."/>
            <person name="Murat C."/>
            <person name="Riley R."/>
            <person name="Ohm R."/>
            <person name="Sun H."/>
            <person name="Tunlid A."/>
            <person name="Henrissat B."/>
            <person name="Grigoriev I.V."/>
            <person name="Hibbett D.S."/>
            <person name="Martin F."/>
        </authorList>
    </citation>
    <scope>NUCLEOTIDE SEQUENCE [LARGE SCALE GENOMIC DNA]</scope>
    <source>
        <strain evidence="15">F 1598</strain>
    </source>
</reference>
<dbReference type="EC" id="2.3.1.225" evidence="11"/>
<keyword evidence="6" id="KW-0564">Palmitate</keyword>
<keyword evidence="2 11" id="KW-0808">Transferase</keyword>
<dbReference type="Proteomes" id="UP000054166">
    <property type="component" value="Unassembled WGS sequence"/>
</dbReference>
<dbReference type="InParanoid" id="A0A0C3BX61"/>
<keyword evidence="4 11" id="KW-1133">Transmembrane helix</keyword>
<comment type="similarity">
    <text evidence="9">Belongs to the DHHC palmitoyltransferase family. PFA5 subfamily.</text>
</comment>
<dbReference type="GO" id="GO:0006612">
    <property type="term" value="P:protein targeting to membrane"/>
    <property type="evidence" value="ECO:0007669"/>
    <property type="project" value="TreeGrafter"/>
</dbReference>
<dbReference type="AlphaFoldDB" id="A0A0C3BX61"/>
<dbReference type="PROSITE" id="PS50216">
    <property type="entry name" value="DHHC"/>
    <property type="match status" value="1"/>
</dbReference>
<evidence type="ECO:0000256" key="3">
    <source>
        <dbReference type="ARBA" id="ARBA00022692"/>
    </source>
</evidence>
<proteinExistence type="inferred from homology"/>
<keyword evidence="5 11" id="KW-0472">Membrane</keyword>
<comment type="subcellular location">
    <subcellularLocation>
        <location evidence="1">Membrane</location>
        <topology evidence="1">Multi-pass membrane protein</topology>
    </subcellularLocation>
</comment>
<evidence type="ECO:0000256" key="5">
    <source>
        <dbReference type="ARBA" id="ARBA00023136"/>
    </source>
</evidence>
<feature type="region of interest" description="Disordered" evidence="12">
    <location>
        <begin position="114"/>
        <end position="228"/>
    </location>
</feature>
<keyword evidence="3 11" id="KW-0812">Transmembrane</keyword>
<dbReference type="GO" id="GO:0005783">
    <property type="term" value="C:endoplasmic reticulum"/>
    <property type="evidence" value="ECO:0007669"/>
    <property type="project" value="TreeGrafter"/>
</dbReference>
<comment type="catalytic activity">
    <reaction evidence="10 11">
        <text>L-cysteinyl-[protein] + hexadecanoyl-CoA = S-hexadecanoyl-L-cysteinyl-[protein] + CoA</text>
        <dbReference type="Rhea" id="RHEA:36683"/>
        <dbReference type="Rhea" id="RHEA-COMP:10131"/>
        <dbReference type="Rhea" id="RHEA-COMP:11032"/>
        <dbReference type="ChEBI" id="CHEBI:29950"/>
        <dbReference type="ChEBI" id="CHEBI:57287"/>
        <dbReference type="ChEBI" id="CHEBI:57379"/>
        <dbReference type="ChEBI" id="CHEBI:74151"/>
        <dbReference type="EC" id="2.3.1.225"/>
    </reaction>
</comment>
<dbReference type="GO" id="GO:0016020">
    <property type="term" value="C:membrane"/>
    <property type="evidence" value="ECO:0007669"/>
    <property type="project" value="UniProtKB-SubCell"/>
</dbReference>
<dbReference type="EMBL" id="KN832996">
    <property type="protein sequence ID" value="KIM82022.1"/>
    <property type="molecule type" value="Genomic_DNA"/>
</dbReference>
<gene>
    <name evidence="14" type="ORF">PILCRDRAFT_820923</name>
</gene>
<feature type="compositionally biased region" description="Basic and acidic residues" evidence="12">
    <location>
        <begin position="174"/>
        <end position="185"/>
    </location>
</feature>
<keyword evidence="7" id="KW-0449">Lipoprotein</keyword>
<keyword evidence="8 11" id="KW-0012">Acyltransferase</keyword>
<feature type="domain" description="Palmitoyltransferase DHHC" evidence="13">
    <location>
        <begin position="240"/>
        <end position="358"/>
    </location>
</feature>
<evidence type="ECO:0000256" key="9">
    <source>
        <dbReference type="ARBA" id="ARBA00038298"/>
    </source>
</evidence>
<dbReference type="GO" id="GO:0019706">
    <property type="term" value="F:protein-cysteine S-palmitoyltransferase activity"/>
    <property type="evidence" value="ECO:0007669"/>
    <property type="project" value="UniProtKB-EC"/>
</dbReference>
<dbReference type="PANTHER" id="PTHR22883:SF23">
    <property type="entry name" value="PALMITOYLTRANSFERASE ZDHHC6"/>
    <property type="match status" value="1"/>
</dbReference>
<evidence type="ECO:0000256" key="11">
    <source>
        <dbReference type="RuleBase" id="RU079119"/>
    </source>
</evidence>
<evidence type="ECO:0000256" key="12">
    <source>
        <dbReference type="SAM" id="MobiDB-lite"/>
    </source>
</evidence>
<comment type="domain">
    <text evidence="11">The DHHC domain is required for palmitoyltransferase activity.</text>
</comment>
<dbReference type="PANTHER" id="PTHR22883">
    <property type="entry name" value="ZINC FINGER DHHC DOMAIN CONTAINING PROTEIN"/>
    <property type="match status" value="1"/>
</dbReference>
<evidence type="ECO:0000256" key="10">
    <source>
        <dbReference type="ARBA" id="ARBA00048048"/>
    </source>
</evidence>
<evidence type="ECO:0000256" key="6">
    <source>
        <dbReference type="ARBA" id="ARBA00023139"/>
    </source>
</evidence>
<keyword evidence="15" id="KW-1185">Reference proteome</keyword>
<protein>
    <recommendedName>
        <fullName evidence="11">Palmitoyltransferase</fullName>
        <ecNumber evidence="11">2.3.1.225</ecNumber>
    </recommendedName>
</protein>
<evidence type="ECO:0000259" key="13">
    <source>
        <dbReference type="Pfam" id="PF01529"/>
    </source>
</evidence>
<dbReference type="STRING" id="765440.A0A0C3BX61"/>
<sequence length="462" mass="51966">MAKDVVQQHDRTCCGVIQEAKYQAREKHAQRTKPQPWIILKFTILITAGIIGFASYVYIGRLCVPMMLKHNGALGTQATGIVFLVVICPLLIMVIWSYAKVVFTPPGYAKEFVSPSAEPTFPTPPPAHPSEAVNDIGGTEYEPTSTDRSAEKDLKPARRASAPRSSVSTPIAAHTRERVHSRTLPEESDANVGVLDALPPPISSARDLEQGLGSTSRSQDAAPLPLFSRRPPTTPVLLPQYRYCYKDGHIKPFRAHHCRACGTCVLKYDHHCPWVGQCVGARNHKFFVNFVFWAALFCLWIFATLLALVVKEGSKPNSNLDPLEIVVIALAGAFGLFTVALFVSHVHLISLNQTTVESLGFRTITEREDATLAQMHSWYHFGAKKRTRRQWDSEWGRIGKEGNMWWLGSKRENWEAVMGRNIWWWFLPIGHSLSDGKTYPVNPRFDSEGRWRRRAEWPSGLR</sequence>
<reference evidence="14 15" key="1">
    <citation type="submission" date="2014-04" db="EMBL/GenBank/DDBJ databases">
        <authorList>
            <consortium name="DOE Joint Genome Institute"/>
            <person name="Kuo A."/>
            <person name="Tarkka M."/>
            <person name="Buscot F."/>
            <person name="Kohler A."/>
            <person name="Nagy L.G."/>
            <person name="Floudas D."/>
            <person name="Copeland A."/>
            <person name="Barry K.W."/>
            <person name="Cichocki N."/>
            <person name="Veneault-Fourrey C."/>
            <person name="LaButti K."/>
            <person name="Lindquist E.A."/>
            <person name="Lipzen A."/>
            <person name="Lundell T."/>
            <person name="Morin E."/>
            <person name="Murat C."/>
            <person name="Sun H."/>
            <person name="Tunlid A."/>
            <person name="Henrissat B."/>
            <person name="Grigoriev I.V."/>
            <person name="Hibbett D.S."/>
            <person name="Martin F."/>
            <person name="Nordberg H.P."/>
            <person name="Cantor M.N."/>
            <person name="Hua S.X."/>
        </authorList>
    </citation>
    <scope>NUCLEOTIDE SEQUENCE [LARGE SCALE GENOMIC DNA]</scope>
    <source>
        <strain evidence="14 15">F 1598</strain>
    </source>
</reference>
<evidence type="ECO:0000256" key="8">
    <source>
        <dbReference type="ARBA" id="ARBA00023315"/>
    </source>
</evidence>
<feature type="transmembrane region" description="Helical" evidence="11">
    <location>
        <begin position="79"/>
        <end position="99"/>
    </location>
</feature>
<feature type="transmembrane region" description="Helical" evidence="11">
    <location>
        <begin position="322"/>
        <end position="343"/>
    </location>
</feature>
<organism evidence="14 15">
    <name type="scientific">Piloderma croceum (strain F 1598)</name>
    <dbReference type="NCBI Taxonomy" id="765440"/>
    <lineage>
        <taxon>Eukaryota</taxon>
        <taxon>Fungi</taxon>
        <taxon>Dikarya</taxon>
        <taxon>Basidiomycota</taxon>
        <taxon>Agaricomycotina</taxon>
        <taxon>Agaricomycetes</taxon>
        <taxon>Agaricomycetidae</taxon>
        <taxon>Atheliales</taxon>
        <taxon>Atheliaceae</taxon>
        <taxon>Piloderma</taxon>
    </lineage>
</organism>
<evidence type="ECO:0000256" key="1">
    <source>
        <dbReference type="ARBA" id="ARBA00004141"/>
    </source>
</evidence>
<evidence type="ECO:0000256" key="7">
    <source>
        <dbReference type="ARBA" id="ARBA00023288"/>
    </source>
</evidence>
<dbReference type="InterPro" id="IPR039859">
    <property type="entry name" value="PFA4/ZDH16/20/ERF2-like"/>
</dbReference>
<name>A0A0C3BX61_PILCF</name>
<feature type="transmembrane region" description="Helical" evidence="11">
    <location>
        <begin position="290"/>
        <end position="310"/>
    </location>
</feature>
<accession>A0A0C3BX61</accession>
<dbReference type="InterPro" id="IPR001594">
    <property type="entry name" value="Palmitoyltrfase_DHHC"/>
</dbReference>